<dbReference type="EMBL" id="RQVS01000021">
    <property type="protein sequence ID" value="RRJ85692.1"/>
    <property type="molecule type" value="Genomic_DNA"/>
</dbReference>
<keyword evidence="4" id="KW-1185">Reference proteome</keyword>
<reference evidence="3 4" key="1">
    <citation type="submission" date="2018-11" db="EMBL/GenBank/DDBJ databases">
        <title>YIM 102482-1 draft genome.</title>
        <authorList>
            <person name="Li G."/>
            <person name="Jiang Y."/>
        </authorList>
    </citation>
    <scope>NUCLEOTIDE SEQUENCE [LARGE SCALE GENOMIC DNA]</scope>
    <source>
        <strain evidence="3 4">YIM 102482-1</strain>
    </source>
</reference>
<gene>
    <name evidence="3" type="ORF">EG850_12275</name>
</gene>
<feature type="compositionally biased region" description="Basic and acidic residues" evidence="1">
    <location>
        <begin position="64"/>
        <end position="93"/>
    </location>
</feature>
<evidence type="ECO:0000313" key="4">
    <source>
        <dbReference type="Proteomes" id="UP000274391"/>
    </source>
</evidence>
<dbReference type="Pfam" id="PF12957">
    <property type="entry name" value="DUF3846"/>
    <property type="match status" value="1"/>
</dbReference>
<feature type="domain" description="DUF3846" evidence="2">
    <location>
        <begin position="178"/>
        <end position="270"/>
    </location>
</feature>
<dbReference type="AlphaFoldDB" id="A0A3P3VSC3"/>
<dbReference type="InterPro" id="IPR024559">
    <property type="entry name" value="DUF3846"/>
</dbReference>
<name>A0A3P3VSC3_9MICO</name>
<feature type="compositionally biased region" description="Basic and acidic residues" evidence="1">
    <location>
        <begin position="1"/>
        <end position="13"/>
    </location>
</feature>
<dbReference type="Proteomes" id="UP000274391">
    <property type="component" value="Unassembled WGS sequence"/>
</dbReference>
<evidence type="ECO:0000256" key="1">
    <source>
        <dbReference type="SAM" id="MobiDB-lite"/>
    </source>
</evidence>
<feature type="region of interest" description="Disordered" evidence="1">
    <location>
        <begin position="1"/>
        <end position="142"/>
    </location>
</feature>
<evidence type="ECO:0000313" key="3">
    <source>
        <dbReference type="EMBL" id="RRJ85692.1"/>
    </source>
</evidence>
<protein>
    <submittedName>
        <fullName evidence="3">DUF3846 domain-containing protein</fullName>
    </submittedName>
</protein>
<organism evidence="3 4">
    <name type="scientific">Gulosibacter macacae</name>
    <dbReference type="NCBI Taxonomy" id="2488791"/>
    <lineage>
        <taxon>Bacteria</taxon>
        <taxon>Bacillati</taxon>
        <taxon>Actinomycetota</taxon>
        <taxon>Actinomycetes</taxon>
        <taxon>Micrococcales</taxon>
        <taxon>Microbacteriaceae</taxon>
        <taxon>Gulosibacter</taxon>
    </lineage>
</organism>
<accession>A0A3P3VSC3</accession>
<dbReference type="OrthoDB" id="2088281at2"/>
<evidence type="ECO:0000259" key="2">
    <source>
        <dbReference type="Pfam" id="PF12957"/>
    </source>
</evidence>
<sequence length="326" mass="35624">MHEGGTRDERADTRSSGIRQRRLQGADATPTRGHASRARSPCPAQRAQCGRGGSDRAGVLGRDIQVRPDRAQARRTGASRDRARGRDQAQRDQRRARRRQERQAIVPHHEAGVRLTMQRQPRPELRTTSSPSGRLSHDQHRSSLLRCGLAGEPHGSPAACSKEEEMVQGIFVPAIEGNVHLRDFASLEDYKVAAGGWKTVDVPDLGITIYVNEEGLVRRLPFNSRASFLCWYHLPQSRKAMLVGDAVIVGMPDENGDSTDVPERVVNLLTDDGEYAILVKVGGSPEPSGGAGCQAFCCRSFMAIRAGASAARVSMAILTRQPGHWS</sequence>
<proteinExistence type="predicted"/>
<comment type="caution">
    <text evidence="3">The sequence shown here is derived from an EMBL/GenBank/DDBJ whole genome shotgun (WGS) entry which is preliminary data.</text>
</comment>